<dbReference type="OrthoDB" id="9763949at2"/>
<organism evidence="2 3">
    <name type="scientific">Solemya pervernicosa gill symbiont</name>
    <dbReference type="NCBI Taxonomy" id="642797"/>
    <lineage>
        <taxon>Bacteria</taxon>
        <taxon>Pseudomonadati</taxon>
        <taxon>Pseudomonadota</taxon>
        <taxon>Gammaproteobacteria</taxon>
        <taxon>sulfur-oxidizing symbionts</taxon>
    </lineage>
</organism>
<dbReference type="InterPro" id="IPR043129">
    <property type="entry name" value="ATPase_NBD"/>
</dbReference>
<dbReference type="NCBIfam" id="NF007139">
    <property type="entry name" value="PRK09585.1-3"/>
    <property type="match status" value="1"/>
</dbReference>
<dbReference type="Pfam" id="PF03702">
    <property type="entry name" value="AnmK"/>
    <property type="match status" value="1"/>
</dbReference>
<dbReference type="GO" id="GO:0016773">
    <property type="term" value="F:phosphotransferase activity, alcohol group as acceptor"/>
    <property type="evidence" value="ECO:0007669"/>
    <property type="project" value="UniProtKB-UniRule"/>
</dbReference>
<dbReference type="UniPathway" id="UPA00343"/>
<dbReference type="UniPathway" id="UPA00544"/>
<proteinExistence type="inferred from homology"/>
<keyword evidence="1" id="KW-0067">ATP-binding</keyword>
<comment type="catalytic activity">
    <reaction evidence="1">
        <text>1,6-anhydro-N-acetyl-beta-muramate + ATP + H2O = N-acetyl-D-muramate 6-phosphate + ADP + H(+)</text>
        <dbReference type="Rhea" id="RHEA:24952"/>
        <dbReference type="ChEBI" id="CHEBI:15377"/>
        <dbReference type="ChEBI" id="CHEBI:15378"/>
        <dbReference type="ChEBI" id="CHEBI:30616"/>
        <dbReference type="ChEBI" id="CHEBI:58690"/>
        <dbReference type="ChEBI" id="CHEBI:58722"/>
        <dbReference type="ChEBI" id="CHEBI:456216"/>
        <dbReference type="EC" id="2.7.1.170"/>
    </reaction>
</comment>
<feature type="binding site" evidence="1">
    <location>
        <begin position="11"/>
        <end position="18"/>
    </location>
    <ligand>
        <name>ATP</name>
        <dbReference type="ChEBI" id="CHEBI:30616"/>
    </ligand>
</feature>
<dbReference type="CDD" id="cd24050">
    <property type="entry name" value="ASKHA_NBD_ANMK"/>
    <property type="match status" value="1"/>
</dbReference>
<dbReference type="GO" id="GO:0006040">
    <property type="term" value="P:amino sugar metabolic process"/>
    <property type="evidence" value="ECO:0007669"/>
    <property type="project" value="InterPro"/>
</dbReference>
<dbReference type="EMBL" id="MPRL01000029">
    <property type="protein sequence ID" value="OOZ40254.1"/>
    <property type="molecule type" value="Genomic_DNA"/>
</dbReference>
<comment type="caution">
    <text evidence="2">The sequence shown here is derived from an EMBL/GenBank/DDBJ whole genome shotgun (WGS) entry which is preliminary data.</text>
</comment>
<sequence length="371" mass="39461">MPSLYIGLMSGTSLDAIDAALIELDDTQCKLIATHNHDWPISLRHDLLTLCKDPNTSLQHLGEADTACGELFAEAVEQLLQKSEYTFDAVRAIGSHGQTIFHSPSGKHPFSMQIGNASLIAERTGITTVADFRSRDIAAGGEGAPLVPAFHAALLRSSNRERVIANIGGIANITRLTTSSDDEILGFDTGPGNVLMDSWAARHLDSPLDFDGNWARSGQVDQQLLAALSSEPYFDLAPPKSTGRELFNIDWLDAILANEQREIPIANVQRTLCELTAATLCDAARSCSAIGSELIICGGGVHNSALLDAINNNLPGYQVTTTAEHGVDPDWVEAMAFAWLAAQTLDNKPGNLPSVTGANHPAVLGAIHPGG</sequence>
<dbReference type="AlphaFoldDB" id="A0A1T2L5B9"/>
<name>A0A1T2L5B9_9GAMM</name>
<evidence type="ECO:0000313" key="2">
    <source>
        <dbReference type="EMBL" id="OOZ40254.1"/>
    </source>
</evidence>
<keyword evidence="1 2" id="KW-0418">Kinase</keyword>
<dbReference type="Proteomes" id="UP000191110">
    <property type="component" value="Unassembled WGS sequence"/>
</dbReference>
<comment type="similarity">
    <text evidence="1">Belongs to the anhydro-N-acetylmuramic acid kinase family.</text>
</comment>
<keyword evidence="3" id="KW-1185">Reference proteome</keyword>
<dbReference type="RefSeq" id="WP_078483633.1">
    <property type="nucleotide sequence ID" value="NZ_MPRL01000029.1"/>
</dbReference>
<comment type="function">
    <text evidence="1">Catalyzes the specific phosphorylation of 1,6-anhydro-N-acetylmuramic acid (anhMurNAc) with the simultaneous cleavage of the 1,6-anhydro ring, generating MurNAc-6-P. Is required for the utilization of anhMurNAc either imported from the medium or derived from its own cell wall murein, and thus plays a role in cell wall recycling.</text>
</comment>
<dbReference type="NCBIfam" id="NF007148">
    <property type="entry name" value="PRK09585.3-2"/>
    <property type="match status" value="1"/>
</dbReference>
<gene>
    <name evidence="1" type="primary">anmK</name>
    <name evidence="2" type="ORF">BOW53_08390</name>
</gene>
<keyword evidence="1" id="KW-0547">Nucleotide-binding</keyword>
<dbReference type="EC" id="2.7.1.170" evidence="1"/>
<reference evidence="2 3" key="1">
    <citation type="submission" date="2016-11" db="EMBL/GenBank/DDBJ databases">
        <title>Mixed transmission modes and dynamic genome evolution in an obligate animal-bacterial symbiosis.</title>
        <authorList>
            <person name="Russell S.L."/>
            <person name="Corbett-Detig R.B."/>
            <person name="Cavanaugh C.M."/>
        </authorList>
    </citation>
    <scope>NUCLEOTIDE SEQUENCE [LARGE SCALE GENOMIC DNA]</scope>
    <source>
        <strain evidence="2">Sveles-Q1</strain>
    </source>
</reference>
<dbReference type="InterPro" id="IPR005338">
    <property type="entry name" value="Anhydro_N_Ac-Mur_kinase"/>
</dbReference>
<comment type="pathway">
    <text evidence="1">Amino-sugar metabolism; 1,6-anhydro-N-acetylmuramate degradation.</text>
</comment>
<comment type="pathway">
    <text evidence="1">Cell wall biogenesis; peptidoglycan recycling.</text>
</comment>
<accession>A0A1T2L5B9</accession>
<dbReference type="PANTHER" id="PTHR30605">
    <property type="entry name" value="ANHYDRO-N-ACETYLMURAMIC ACID KINASE"/>
    <property type="match status" value="1"/>
</dbReference>
<dbReference type="Gene3D" id="3.30.420.40">
    <property type="match status" value="2"/>
</dbReference>
<dbReference type="PANTHER" id="PTHR30605:SF0">
    <property type="entry name" value="ANHYDRO-N-ACETYLMURAMIC ACID KINASE"/>
    <property type="match status" value="1"/>
</dbReference>
<protein>
    <recommendedName>
        <fullName evidence="1">Anhydro-N-acetylmuramic acid kinase</fullName>
        <ecNumber evidence="1">2.7.1.170</ecNumber>
    </recommendedName>
    <alternativeName>
        <fullName evidence="1">AnhMurNAc kinase</fullName>
    </alternativeName>
</protein>
<dbReference type="GO" id="GO:0005524">
    <property type="term" value="F:ATP binding"/>
    <property type="evidence" value="ECO:0007669"/>
    <property type="project" value="UniProtKB-UniRule"/>
</dbReference>
<evidence type="ECO:0000256" key="1">
    <source>
        <dbReference type="HAMAP-Rule" id="MF_01270"/>
    </source>
</evidence>
<dbReference type="SUPFAM" id="SSF53067">
    <property type="entry name" value="Actin-like ATPase domain"/>
    <property type="match status" value="1"/>
</dbReference>
<evidence type="ECO:0000313" key="3">
    <source>
        <dbReference type="Proteomes" id="UP000191110"/>
    </source>
</evidence>
<keyword evidence="1" id="KW-0808">Transferase</keyword>
<keyword evidence="1" id="KW-0119">Carbohydrate metabolism</keyword>
<dbReference type="HAMAP" id="MF_01270">
    <property type="entry name" value="AnhMurNAc_kinase"/>
    <property type="match status" value="1"/>
</dbReference>
<dbReference type="GO" id="GO:0009254">
    <property type="term" value="P:peptidoglycan turnover"/>
    <property type="evidence" value="ECO:0007669"/>
    <property type="project" value="UniProtKB-UniRule"/>
</dbReference>
<dbReference type="GO" id="GO:0016301">
    <property type="term" value="F:kinase activity"/>
    <property type="evidence" value="ECO:0007669"/>
    <property type="project" value="UniProtKB-KW"/>
</dbReference>
<dbReference type="GO" id="GO:0097175">
    <property type="term" value="P:1,6-anhydro-N-acetyl-beta-muramic acid catabolic process"/>
    <property type="evidence" value="ECO:0007669"/>
    <property type="project" value="UniProtKB-UniRule"/>
</dbReference>